<keyword evidence="3" id="KW-0472">Membrane</keyword>
<comment type="similarity">
    <text evidence="2">Belongs to the EamA transporter family.</text>
</comment>
<proteinExistence type="inferred from homology"/>
<feature type="transmembrane region" description="Helical" evidence="3">
    <location>
        <begin position="37"/>
        <end position="55"/>
    </location>
</feature>
<evidence type="ECO:0000313" key="5">
    <source>
        <dbReference type="EMBL" id="WLR41209.1"/>
    </source>
</evidence>
<feature type="domain" description="EamA" evidence="4">
    <location>
        <begin position="150"/>
        <end position="284"/>
    </location>
</feature>
<dbReference type="EMBL" id="CP129013">
    <property type="protein sequence ID" value="WLR41209.1"/>
    <property type="molecule type" value="Genomic_DNA"/>
</dbReference>
<comment type="subcellular location">
    <subcellularLocation>
        <location evidence="1">Endomembrane system</location>
        <topology evidence="1">Multi-pass membrane protein</topology>
    </subcellularLocation>
</comment>
<dbReference type="Proteomes" id="UP001197974">
    <property type="component" value="Chromosome"/>
</dbReference>
<feature type="transmembrane region" description="Helical" evidence="3">
    <location>
        <begin position="180"/>
        <end position="202"/>
    </location>
</feature>
<dbReference type="InterPro" id="IPR000620">
    <property type="entry name" value="EamA_dom"/>
</dbReference>
<feature type="transmembrane region" description="Helical" evidence="3">
    <location>
        <begin position="214"/>
        <end position="234"/>
    </location>
</feature>
<keyword evidence="3" id="KW-1133">Transmembrane helix</keyword>
<name>A0ABY9JP78_9BACI</name>
<evidence type="ECO:0000256" key="2">
    <source>
        <dbReference type="ARBA" id="ARBA00007362"/>
    </source>
</evidence>
<feature type="transmembrane region" description="Helical" evidence="3">
    <location>
        <begin position="241"/>
        <end position="261"/>
    </location>
</feature>
<evidence type="ECO:0000313" key="6">
    <source>
        <dbReference type="Proteomes" id="UP001197974"/>
    </source>
</evidence>
<evidence type="ECO:0000256" key="3">
    <source>
        <dbReference type="SAM" id="Phobius"/>
    </source>
</evidence>
<feature type="transmembrane region" description="Helical" evidence="3">
    <location>
        <begin position="267"/>
        <end position="285"/>
    </location>
</feature>
<feature type="transmembrane region" description="Helical" evidence="3">
    <location>
        <begin position="146"/>
        <end position="168"/>
    </location>
</feature>
<dbReference type="PANTHER" id="PTHR22911:SF76">
    <property type="entry name" value="EAMA DOMAIN-CONTAINING PROTEIN"/>
    <property type="match status" value="1"/>
</dbReference>
<reference evidence="5 6" key="1">
    <citation type="submission" date="2023-06" db="EMBL/GenBank/DDBJ databases">
        <title>Five Gram-positive bacteria isolated from mangrove sediments in Shenzhen, Guangdong, China.</title>
        <authorList>
            <person name="Yu S."/>
            <person name="Zheng W."/>
            <person name="Huang Y."/>
        </authorList>
    </citation>
    <scope>NUCLEOTIDE SEQUENCE [LARGE SCALE GENOMIC DNA]</scope>
    <source>
        <strain evidence="5 6">SaN35-3</strain>
    </source>
</reference>
<feature type="transmembrane region" description="Helical" evidence="3">
    <location>
        <begin position="67"/>
        <end position="87"/>
    </location>
</feature>
<sequence>MMNKLSITFILIGAVMSVSTSAILVKLSTSPAPVLAFYRLFLAALLICPYFVWKSRKEIKNLTRREWLFSAIAGVLLAFHFILWFHSLEYTSVASSVVLVTLQPIFSFIGTYLLFKEKISYTGLLSACVAIIGSVIISWGDFSINGLALFGDLLALLACAFITGYLLVGQSVRERVSITTYTFTVYSFSSITLFLYCLVIQYPLIGYDMNEWTLFLLLAIFPTLLGHSLFNLLLKWVSTNIISIAILFEPVGAILLAYWLLREQVTLTQIIGGSVIILGISLFVLKR</sequence>
<dbReference type="PANTHER" id="PTHR22911">
    <property type="entry name" value="ACYL-MALONYL CONDENSING ENZYME-RELATED"/>
    <property type="match status" value="1"/>
</dbReference>
<keyword evidence="6" id="KW-1185">Reference proteome</keyword>
<dbReference type="RefSeq" id="WP_226543342.1">
    <property type="nucleotide sequence ID" value="NZ_CP129013.1"/>
</dbReference>
<feature type="domain" description="EamA" evidence="4">
    <location>
        <begin position="9"/>
        <end position="138"/>
    </location>
</feature>
<evidence type="ECO:0000256" key="1">
    <source>
        <dbReference type="ARBA" id="ARBA00004127"/>
    </source>
</evidence>
<protein>
    <submittedName>
        <fullName evidence="5">DMT family transporter</fullName>
    </submittedName>
</protein>
<dbReference type="SUPFAM" id="SSF103481">
    <property type="entry name" value="Multidrug resistance efflux transporter EmrE"/>
    <property type="match status" value="2"/>
</dbReference>
<keyword evidence="3" id="KW-0812">Transmembrane</keyword>
<dbReference type="InterPro" id="IPR037185">
    <property type="entry name" value="EmrE-like"/>
</dbReference>
<feature type="transmembrane region" description="Helical" evidence="3">
    <location>
        <begin position="122"/>
        <end position="140"/>
    </location>
</feature>
<gene>
    <name evidence="5" type="ORF">LC087_09655</name>
</gene>
<evidence type="ECO:0000259" key="4">
    <source>
        <dbReference type="Pfam" id="PF00892"/>
    </source>
</evidence>
<accession>A0ABY9JP78</accession>
<feature type="transmembrane region" description="Helical" evidence="3">
    <location>
        <begin position="93"/>
        <end position="115"/>
    </location>
</feature>
<dbReference type="Pfam" id="PF00892">
    <property type="entry name" value="EamA"/>
    <property type="match status" value="2"/>
</dbReference>
<organism evidence="5 6">
    <name type="scientific">Bacillus carboniphilus</name>
    <dbReference type="NCBI Taxonomy" id="86663"/>
    <lineage>
        <taxon>Bacteria</taxon>
        <taxon>Bacillati</taxon>
        <taxon>Bacillota</taxon>
        <taxon>Bacilli</taxon>
        <taxon>Bacillales</taxon>
        <taxon>Bacillaceae</taxon>
        <taxon>Bacillus</taxon>
    </lineage>
</organism>